<name>A8AAL5_IGNH4</name>
<dbReference type="KEGG" id="iho:Igni_0785"/>
<keyword evidence="2" id="KW-1185">Reference proteome</keyword>
<proteinExistence type="predicted"/>
<dbReference type="PROSITE" id="PS51257">
    <property type="entry name" value="PROKAR_LIPOPROTEIN"/>
    <property type="match status" value="1"/>
</dbReference>
<dbReference type="GeneID" id="5562171"/>
<dbReference type="STRING" id="453591.Igni_0785"/>
<dbReference type="OrthoDB" id="384331at2157"/>
<accession>A8AAL5</accession>
<dbReference type="EMBL" id="CP000816">
    <property type="protein sequence ID" value="ABU81967.1"/>
    <property type="molecule type" value="Genomic_DNA"/>
</dbReference>
<dbReference type="RefSeq" id="WP_012122931.1">
    <property type="nucleotide sequence ID" value="NC_009776.1"/>
</dbReference>
<dbReference type="AlphaFoldDB" id="A8AAL5"/>
<reference evidence="1 2" key="1">
    <citation type="journal article" date="2008" name="Genome Biol.">
        <title>A genomic analysis of the archaeal system Ignicoccus hospitalis-Nanoarchaeum equitans.</title>
        <authorList>
            <person name="Podar M."/>
            <person name="Anderson I."/>
            <person name="Makarova K.S."/>
            <person name="Elkins J.G."/>
            <person name="Ivanova N."/>
            <person name="Wall M.A."/>
            <person name="Lykidis A."/>
            <person name="Mavromatis K."/>
            <person name="Sun H."/>
            <person name="Hudson M.E."/>
            <person name="Chen W."/>
            <person name="Deciu C."/>
            <person name="Hutchison D."/>
            <person name="Eads J.R."/>
            <person name="Anderson A."/>
            <person name="Fernandes F."/>
            <person name="Szeto E."/>
            <person name="Lapidus A."/>
            <person name="Kyrpides N.C."/>
            <person name="Saier M.H.Jr."/>
            <person name="Richardson P.M."/>
            <person name="Rachel R."/>
            <person name="Huber H."/>
            <person name="Eisen J.A."/>
            <person name="Koonin E.V."/>
            <person name="Keller M."/>
            <person name="Stetter K.O."/>
        </authorList>
    </citation>
    <scope>NUCLEOTIDE SEQUENCE [LARGE SCALE GENOMIC DNA]</scope>
    <source>
        <strain evidence="2">KIN4/I / DSM 18386 / JCM 14125</strain>
    </source>
</reference>
<evidence type="ECO:0000313" key="1">
    <source>
        <dbReference type="EMBL" id="ABU81967.1"/>
    </source>
</evidence>
<dbReference type="Proteomes" id="UP000000262">
    <property type="component" value="Chromosome"/>
</dbReference>
<evidence type="ECO:0000313" key="2">
    <source>
        <dbReference type="Proteomes" id="UP000000262"/>
    </source>
</evidence>
<dbReference type="HOGENOM" id="CLU_1544190_0_0_2"/>
<sequence length="173" mass="18376">MRNVIALLFGLGLLLAAGCDDGSPPSPQEIVLDHNLLVVKGLTDPCNVSRVEIIIVKDGTTTTLLETEPLKTSVDLRATLPRPPFTLTLAYSDGAGNNGTLTWTVSYLPYTPHTLEKMVITGTKALVLVNPPPARPALPEEYGDPNFQNGAWLLVAGAAFLVGLIRASTSRSS</sequence>
<organism evidence="1 2">
    <name type="scientific">Ignicoccus hospitalis (strain KIN4/I / DSM 18386 / JCM 14125)</name>
    <dbReference type="NCBI Taxonomy" id="453591"/>
    <lineage>
        <taxon>Archaea</taxon>
        <taxon>Thermoproteota</taxon>
        <taxon>Thermoprotei</taxon>
        <taxon>Desulfurococcales</taxon>
        <taxon>Desulfurococcaceae</taxon>
        <taxon>Ignicoccus</taxon>
    </lineage>
</organism>
<gene>
    <name evidence="1" type="ordered locus">Igni_0785</name>
</gene>
<protein>
    <submittedName>
        <fullName evidence="1">Uncharacterized protein</fullName>
    </submittedName>
</protein>